<protein>
    <submittedName>
        <fullName evidence="3">Uncharacterized protein</fullName>
    </submittedName>
</protein>
<evidence type="ECO:0000256" key="2">
    <source>
        <dbReference type="SAM" id="Phobius"/>
    </source>
</evidence>
<sequence>MPTTLLAVVALALIILSAWVWMNVLWVRRARERRAADRSAQRADAPDADTGDADKERGAASASHLEAAAGDDATRAVAAADAEGDGWDPRPTQVEVLQDGDTGPRRRVFERLKLPFVLNGAGVPAFTSEPWMACFTRLTEDARVLGWIAFQGETLGAADRDYEPGFLDVLRTYRRTVERVREEVGLSHVVETSITGDEGKVWFLTGIDDTWFALFVERETDVDELSRRLLSAVTEVAPQA</sequence>
<dbReference type="AlphaFoldDB" id="A0A1I7KA20"/>
<keyword evidence="2" id="KW-0812">Transmembrane</keyword>
<keyword evidence="4" id="KW-1185">Reference proteome</keyword>
<feature type="region of interest" description="Disordered" evidence="1">
    <location>
        <begin position="36"/>
        <end position="100"/>
    </location>
</feature>
<dbReference type="Proteomes" id="UP000183508">
    <property type="component" value="Unassembled WGS sequence"/>
</dbReference>
<dbReference type="OrthoDB" id="2376560at2"/>
<dbReference type="RefSeq" id="WP_074953796.1">
    <property type="nucleotide sequence ID" value="NZ_FPBV01000014.1"/>
</dbReference>
<keyword evidence="2" id="KW-0472">Membrane</keyword>
<dbReference type="STRING" id="392015.SAMN05421543_114109"/>
<feature type="compositionally biased region" description="Basic and acidic residues" evidence="1">
    <location>
        <begin position="36"/>
        <end position="45"/>
    </location>
</feature>
<gene>
    <name evidence="3" type="ORF">SAMN05421543_114109</name>
</gene>
<reference evidence="4" key="1">
    <citation type="submission" date="2016-10" db="EMBL/GenBank/DDBJ databases">
        <authorList>
            <person name="Varghese N."/>
        </authorList>
    </citation>
    <scope>NUCLEOTIDE SEQUENCE [LARGE SCALE GENOMIC DNA]</scope>
    <source>
        <strain evidence="4">DSM 17980</strain>
    </source>
</reference>
<keyword evidence="2" id="KW-1133">Transmembrane helix</keyword>
<evidence type="ECO:0000313" key="3">
    <source>
        <dbReference type="EMBL" id="SFU94283.1"/>
    </source>
</evidence>
<feature type="transmembrane region" description="Helical" evidence="2">
    <location>
        <begin position="6"/>
        <end position="26"/>
    </location>
</feature>
<organism evidence="3 4">
    <name type="scientific">Alicyclobacillus macrosporangiidus</name>
    <dbReference type="NCBI Taxonomy" id="392015"/>
    <lineage>
        <taxon>Bacteria</taxon>
        <taxon>Bacillati</taxon>
        <taxon>Bacillota</taxon>
        <taxon>Bacilli</taxon>
        <taxon>Bacillales</taxon>
        <taxon>Alicyclobacillaceae</taxon>
        <taxon>Alicyclobacillus</taxon>
    </lineage>
</organism>
<accession>A0A1I7KA20</accession>
<evidence type="ECO:0000256" key="1">
    <source>
        <dbReference type="SAM" id="MobiDB-lite"/>
    </source>
</evidence>
<feature type="compositionally biased region" description="Low complexity" evidence="1">
    <location>
        <begin position="59"/>
        <end position="81"/>
    </location>
</feature>
<dbReference type="EMBL" id="FPBV01000014">
    <property type="protein sequence ID" value="SFU94283.1"/>
    <property type="molecule type" value="Genomic_DNA"/>
</dbReference>
<name>A0A1I7KA20_9BACL</name>
<proteinExistence type="predicted"/>
<evidence type="ECO:0000313" key="4">
    <source>
        <dbReference type="Proteomes" id="UP000183508"/>
    </source>
</evidence>